<proteinExistence type="predicted"/>
<feature type="transmembrane region" description="Helical" evidence="2">
    <location>
        <begin position="12"/>
        <end position="29"/>
    </location>
</feature>
<feature type="region of interest" description="Disordered" evidence="1">
    <location>
        <begin position="305"/>
        <end position="332"/>
    </location>
</feature>
<feature type="region of interest" description="Disordered" evidence="1">
    <location>
        <begin position="405"/>
        <end position="425"/>
    </location>
</feature>
<feature type="domain" description="EF-hand" evidence="3">
    <location>
        <begin position="620"/>
        <end position="655"/>
    </location>
</feature>
<dbReference type="PROSITE" id="PS50222">
    <property type="entry name" value="EF_HAND_2"/>
    <property type="match status" value="1"/>
</dbReference>
<sequence length="974" mass="104551">MMDYVQNSTIWLFRVLLAELLIHFCIASGMDAQYQQWESTITRISACVCIMCFGNVLKALLARTLSRHFHTKSYFERMQDAVQKEYFLMELAKERRSVVHHAWHPGEEVIGALSHISQGLGSQFRDGWHMLASKRRAFGSTGQFPSESGNDIGSVSQSPHGVISTSNGERVGCRDLGTASLPLTKAVRSPFSISNKPDSKSSAAAFSGGGAADVQGTVHHDRKLAPAPAEVGVSTESLQEVTSDRYDALMQRRSFPGGAITLNHQFQSSVKTGSHQCAAQPEDEGLPLLPPGTLASTVSVPLKGRQGAGALPQSGSQSSGLVGAGALPQSGSQSSGLGAAGVAITRAVTALKDSYNSVSLMERQRSRGDVVLVPGFAGPKPMLASEAAAAAAAAVAASTRGHVSSSDGGRLFMGSSKEGSRRGGDQEAYLKENTAGINVDPTLLPLHSAMMHQTYDIAPMGSNKGVTASLVTNIRANGSTGGCWNDAKTTPETGMEASSSYPGVIDRTGVFKPLACSASGNKRVWSDGPHRSNKPAGKKHNSNETGMSLYWLEQHVRTNKLKFTSLTYQLGAAADQPDAINEITNKTEAKRLAFFLYCNVLGRNLTRPYIVPRDLEAFFDSPEEVRACFKILDVDNDGQATLSNMVDAIVLIYKERKKLALTLKDTKSVVAKLELVCGVVIHIAFMFIYLYIFQVDISNLWVSISTIALGFVFVFGNSVKTLYESVLYLFVVHAFDVGDWLQLSTGAVVKVEEIALMCITAMRDDGRRFYIPTSWLGTQITINLSRSENYWDSFALLVDYDAPSSVLELLEVNIKRFISENPREFTGNAGVIATALENPQKLKIVAYWELTHTADDSGRTGKWKSKLLMCACQALKSAGVLYSAAPEAPYPLSGPIQVAGSNGLSAQDALMGGGGAQLYFSTKMRNIFTTEGVGKVYTSGTAADPTFGATINTSAAVPAPNSANVPGEGLRYRG</sequence>
<dbReference type="PANTHER" id="PTHR31323:SF1">
    <property type="entry name" value="MECHANOSENSITIVE ION CHANNEL PROTEIN"/>
    <property type="match status" value="1"/>
</dbReference>
<dbReference type="STRING" id="1157962.A0A250X587"/>
<dbReference type="PANTHER" id="PTHR31323">
    <property type="entry name" value="MECHANOSENSITIVE ION CHANNEL PROTEIN MSY2"/>
    <property type="match status" value="1"/>
</dbReference>
<feature type="region of interest" description="Disordered" evidence="1">
    <location>
        <begin position="142"/>
        <end position="169"/>
    </location>
</feature>
<feature type="transmembrane region" description="Helical" evidence="2">
    <location>
        <begin position="700"/>
        <end position="719"/>
    </location>
</feature>
<dbReference type="GO" id="GO:0005509">
    <property type="term" value="F:calcium ion binding"/>
    <property type="evidence" value="ECO:0007669"/>
    <property type="project" value="InterPro"/>
</dbReference>
<protein>
    <recommendedName>
        <fullName evidence="3">EF-hand domain-containing protein</fullName>
    </recommendedName>
</protein>
<comment type="caution">
    <text evidence="4">The sequence shown here is derived from an EMBL/GenBank/DDBJ whole genome shotgun (WGS) entry which is preliminary data.</text>
</comment>
<evidence type="ECO:0000313" key="4">
    <source>
        <dbReference type="EMBL" id="GAX78241.1"/>
    </source>
</evidence>
<dbReference type="InterPro" id="IPR002048">
    <property type="entry name" value="EF_hand_dom"/>
</dbReference>
<organism evidence="4 5">
    <name type="scientific">Chlamydomonas eustigma</name>
    <dbReference type="NCBI Taxonomy" id="1157962"/>
    <lineage>
        <taxon>Eukaryota</taxon>
        <taxon>Viridiplantae</taxon>
        <taxon>Chlorophyta</taxon>
        <taxon>core chlorophytes</taxon>
        <taxon>Chlorophyceae</taxon>
        <taxon>CS clade</taxon>
        <taxon>Chlamydomonadales</taxon>
        <taxon>Chlamydomonadaceae</taxon>
        <taxon>Chlamydomonas</taxon>
    </lineage>
</organism>
<feature type="transmembrane region" description="Helical" evidence="2">
    <location>
        <begin position="41"/>
        <end position="61"/>
    </location>
</feature>
<evidence type="ECO:0000259" key="3">
    <source>
        <dbReference type="PROSITE" id="PS50222"/>
    </source>
</evidence>
<dbReference type="EMBL" id="BEGY01000030">
    <property type="protein sequence ID" value="GAX78241.1"/>
    <property type="molecule type" value="Genomic_DNA"/>
</dbReference>
<name>A0A250X587_9CHLO</name>
<dbReference type="GO" id="GO:0005262">
    <property type="term" value="F:calcium channel activity"/>
    <property type="evidence" value="ECO:0007669"/>
    <property type="project" value="TreeGrafter"/>
</dbReference>
<keyword evidence="2" id="KW-0812">Transmembrane</keyword>
<dbReference type="Pfam" id="PF00924">
    <property type="entry name" value="MS_channel_2nd"/>
    <property type="match status" value="1"/>
</dbReference>
<dbReference type="SUPFAM" id="SSF50182">
    <property type="entry name" value="Sm-like ribonucleoproteins"/>
    <property type="match status" value="1"/>
</dbReference>
<reference evidence="4 5" key="1">
    <citation type="submission" date="2017-08" db="EMBL/GenBank/DDBJ databases">
        <title>Acidophilic green algal genome provides insights into adaptation to an acidic environment.</title>
        <authorList>
            <person name="Hirooka S."/>
            <person name="Hirose Y."/>
            <person name="Kanesaki Y."/>
            <person name="Higuchi S."/>
            <person name="Fujiwara T."/>
            <person name="Onuma R."/>
            <person name="Era A."/>
            <person name="Ohbayashi R."/>
            <person name="Uzuka A."/>
            <person name="Nozaki H."/>
            <person name="Yoshikawa H."/>
            <person name="Miyagishima S.Y."/>
        </authorList>
    </citation>
    <scope>NUCLEOTIDE SEQUENCE [LARGE SCALE GENOMIC DNA]</scope>
    <source>
        <strain evidence="4 5">NIES-2499</strain>
    </source>
</reference>
<evidence type="ECO:0000256" key="1">
    <source>
        <dbReference type="SAM" id="MobiDB-lite"/>
    </source>
</evidence>
<keyword evidence="2" id="KW-0472">Membrane</keyword>
<dbReference type="Proteomes" id="UP000232323">
    <property type="component" value="Unassembled WGS sequence"/>
</dbReference>
<evidence type="ECO:0000313" key="5">
    <source>
        <dbReference type="Proteomes" id="UP000232323"/>
    </source>
</evidence>
<accession>A0A250X587</accession>
<evidence type="ECO:0000256" key="2">
    <source>
        <dbReference type="SAM" id="Phobius"/>
    </source>
</evidence>
<dbReference type="InterPro" id="IPR006685">
    <property type="entry name" value="MscS_channel_2nd"/>
</dbReference>
<dbReference type="InterPro" id="IPR010920">
    <property type="entry name" value="LSM_dom_sf"/>
</dbReference>
<keyword evidence="2" id="KW-1133">Transmembrane helix</keyword>
<dbReference type="OrthoDB" id="544685at2759"/>
<gene>
    <name evidence="4" type="ORF">CEUSTIGMA_g5683.t1</name>
</gene>
<feature type="region of interest" description="Disordered" evidence="1">
    <location>
        <begin position="522"/>
        <end position="543"/>
    </location>
</feature>
<dbReference type="GO" id="GO:0006874">
    <property type="term" value="P:intracellular calcium ion homeostasis"/>
    <property type="evidence" value="ECO:0007669"/>
    <property type="project" value="TreeGrafter"/>
</dbReference>
<dbReference type="AlphaFoldDB" id="A0A250X587"/>
<feature type="compositionally biased region" description="Basic residues" evidence="1">
    <location>
        <begin position="531"/>
        <end position="540"/>
    </location>
</feature>
<feature type="transmembrane region" description="Helical" evidence="2">
    <location>
        <begin position="673"/>
        <end position="694"/>
    </location>
</feature>
<feature type="region of interest" description="Disordered" evidence="1">
    <location>
        <begin position="192"/>
        <end position="211"/>
    </location>
</feature>
<feature type="compositionally biased region" description="Polar residues" evidence="1">
    <location>
        <begin position="142"/>
        <end position="168"/>
    </location>
</feature>
<keyword evidence="5" id="KW-1185">Reference proteome</keyword>
<dbReference type="GO" id="GO:0016020">
    <property type="term" value="C:membrane"/>
    <property type="evidence" value="ECO:0007669"/>
    <property type="project" value="InterPro"/>
</dbReference>